<organism evidence="5 6">
    <name type="scientific">Desulfoscipio gibsoniae DSM 7213</name>
    <dbReference type="NCBI Taxonomy" id="767817"/>
    <lineage>
        <taxon>Bacteria</taxon>
        <taxon>Bacillati</taxon>
        <taxon>Bacillota</taxon>
        <taxon>Clostridia</taxon>
        <taxon>Eubacteriales</taxon>
        <taxon>Desulfallaceae</taxon>
        <taxon>Desulfoscipio</taxon>
    </lineage>
</organism>
<dbReference type="GO" id="GO:0008263">
    <property type="term" value="F:pyrimidine-specific mismatch base pair DNA N-glycosylase activity"/>
    <property type="evidence" value="ECO:0007669"/>
    <property type="project" value="TreeGrafter"/>
</dbReference>
<dbReference type="InterPro" id="IPR036895">
    <property type="entry name" value="Uracil-DNA_glycosylase-like_sf"/>
</dbReference>
<dbReference type="PANTHER" id="PTHR12159:SF9">
    <property type="entry name" value="G_T MISMATCH-SPECIFIC THYMINE DNA GLYCOSYLASE"/>
    <property type="match status" value="1"/>
</dbReference>
<dbReference type="InterPro" id="IPR015637">
    <property type="entry name" value="MUG/TDG"/>
</dbReference>
<dbReference type="SUPFAM" id="SSF52141">
    <property type="entry name" value="Uracil-DNA glycosylase-like"/>
    <property type="match status" value="1"/>
</dbReference>
<dbReference type="Proteomes" id="UP000013520">
    <property type="component" value="Chromosome"/>
</dbReference>
<protein>
    <submittedName>
        <fullName evidence="5">G:T/U mismatch-specific DNA glycosylase</fullName>
    </submittedName>
</protein>
<dbReference type="InterPro" id="IPR005122">
    <property type="entry name" value="Uracil-DNA_glycosylase-like"/>
</dbReference>
<accession>R4KGY5</accession>
<keyword evidence="6" id="KW-1185">Reference proteome</keyword>
<keyword evidence="2" id="KW-0378">Hydrolase</keyword>
<evidence type="ECO:0000256" key="1">
    <source>
        <dbReference type="ARBA" id="ARBA00022763"/>
    </source>
</evidence>
<evidence type="ECO:0000313" key="6">
    <source>
        <dbReference type="Proteomes" id="UP000013520"/>
    </source>
</evidence>
<dbReference type="PANTHER" id="PTHR12159">
    <property type="entry name" value="G/T AND G/U MISMATCH-SPECIFIC DNA GLYCOSYLASE"/>
    <property type="match status" value="1"/>
</dbReference>
<keyword evidence="3" id="KW-0234">DNA repair</keyword>
<evidence type="ECO:0000256" key="3">
    <source>
        <dbReference type="ARBA" id="ARBA00023204"/>
    </source>
</evidence>
<name>R4KGY5_9FIRM</name>
<dbReference type="EMBL" id="CP003273">
    <property type="protein sequence ID" value="AGK99789.1"/>
    <property type="molecule type" value="Genomic_DNA"/>
</dbReference>
<evidence type="ECO:0000259" key="4">
    <source>
        <dbReference type="Pfam" id="PF03167"/>
    </source>
</evidence>
<feature type="domain" description="Uracil-DNA glycosylase-like" evidence="4">
    <location>
        <begin position="7"/>
        <end position="152"/>
    </location>
</feature>
<dbReference type="AlphaFoldDB" id="R4KGY5"/>
<dbReference type="NCBIfam" id="NF007570">
    <property type="entry name" value="PRK10201.1"/>
    <property type="match status" value="1"/>
</dbReference>
<reference evidence="5 6" key="1">
    <citation type="submission" date="2012-01" db="EMBL/GenBank/DDBJ databases">
        <title>Complete sequence of Desulfotomaculum gibsoniae DSM 7213.</title>
        <authorList>
            <consortium name="US DOE Joint Genome Institute"/>
            <person name="Lucas S."/>
            <person name="Han J."/>
            <person name="Lapidus A."/>
            <person name="Cheng J.-F."/>
            <person name="Goodwin L."/>
            <person name="Pitluck S."/>
            <person name="Peters L."/>
            <person name="Ovchinnikova G."/>
            <person name="Teshima H."/>
            <person name="Detter J.C."/>
            <person name="Han C."/>
            <person name="Tapia R."/>
            <person name="Land M."/>
            <person name="Hauser L."/>
            <person name="Kyrpides N."/>
            <person name="Ivanova N."/>
            <person name="Pagani I."/>
            <person name="Parshina S."/>
            <person name="Plugge C."/>
            <person name="Muyzer G."/>
            <person name="Kuever J."/>
            <person name="Ivanova A."/>
            <person name="Nazina T."/>
            <person name="Klenk H.-P."/>
            <person name="Brambilla E."/>
            <person name="Spring S."/>
            <person name="Stams A.F."/>
            <person name="Woyke T."/>
        </authorList>
    </citation>
    <scope>NUCLEOTIDE SEQUENCE [LARGE SCALE GENOMIC DNA]</scope>
    <source>
        <strain evidence="5 6">DSM 7213</strain>
    </source>
</reference>
<dbReference type="RefSeq" id="WP_006523252.1">
    <property type="nucleotide sequence ID" value="NC_021184.1"/>
</dbReference>
<dbReference type="STRING" id="767817.Desgi_0176"/>
<dbReference type="Gene3D" id="3.40.470.10">
    <property type="entry name" value="Uracil-DNA glycosylase-like domain"/>
    <property type="match status" value="1"/>
</dbReference>
<dbReference type="GO" id="GO:0004844">
    <property type="term" value="F:uracil DNA N-glycosylase activity"/>
    <property type="evidence" value="ECO:0007669"/>
    <property type="project" value="TreeGrafter"/>
</dbReference>
<dbReference type="CDD" id="cd10028">
    <property type="entry name" value="UDG-F2_TDG_MUG"/>
    <property type="match status" value="1"/>
</dbReference>
<gene>
    <name evidence="5" type="ORF">Desgi_0176</name>
</gene>
<sequence length="167" mass="18996">MLKPVPDVLKKNLKIIFVGYNPSIRSSETGHHFANPSNRFWNILYRAGLTPRKYRPEEDIGFLKLGYGMTNIVSRPTRAAADITNHEYKNGGVELYRKISYYRPRVVCFVGKGVYEKYSGRRNVSWGKQEKPIVSGVTDFVAPSSSGLVRMKLDEVVVIYSGLKEFT</sequence>
<dbReference type="eggNOG" id="COG3663">
    <property type="taxonomic scope" value="Bacteria"/>
</dbReference>
<keyword evidence="1" id="KW-0227">DNA damage</keyword>
<evidence type="ECO:0000256" key="2">
    <source>
        <dbReference type="ARBA" id="ARBA00022801"/>
    </source>
</evidence>
<dbReference type="KEGG" id="dgi:Desgi_0176"/>
<dbReference type="GO" id="GO:0006285">
    <property type="term" value="P:base-excision repair, AP site formation"/>
    <property type="evidence" value="ECO:0007669"/>
    <property type="project" value="InterPro"/>
</dbReference>
<dbReference type="OrthoDB" id="9799921at2"/>
<evidence type="ECO:0000313" key="5">
    <source>
        <dbReference type="EMBL" id="AGK99789.1"/>
    </source>
</evidence>
<dbReference type="HOGENOM" id="CLU_042829_3_1_9"/>
<proteinExistence type="predicted"/>
<dbReference type="Pfam" id="PF03167">
    <property type="entry name" value="UDG"/>
    <property type="match status" value="1"/>
</dbReference>